<dbReference type="Pfam" id="PF00270">
    <property type="entry name" value="DEAD"/>
    <property type="match status" value="1"/>
</dbReference>
<dbReference type="InterPro" id="IPR027417">
    <property type="entry name" value="P-loop_NTPase"/>
</dbReference>
<dbReference type="GO" id="GO:0016787">
    <property type="term" value="F:hydrolase activity"/>
    <property type="evidence" value="ECO:0007669"/>
    <property type="project" value="UniProtKB-KW"/>
</dbReference>
<feature type="region of interest" description="Disordered" evidence="7">
    <location>
        <begin position="181"/>
        <end position="202"/>
    </location>
</feature>
<feature type="non-terminal residue" evidence="10">
    <location>
        <position position="254"/>
    </location>
</feature>
<evidence type="ECO:0000313" key="10">
    <source>
        <dbReference type="EMBL" id="VEN61847.1"/>
    </source>
</evidence>
<evidence type="ECO:0000256" key="2">
    <source>
        <dbReference type="ARBA" id="ARBA00022801"/>
    </source>
</evidence>
<evidence type="ECO:0000256" key="1">
    <source>
        <dbReference type="ARBA" id="ARBA00022741"/>
    </source>
</evidence>
<keyword evidence="2 6" id="KW-0378">Hydrolase</keyword>
<sequence>MKMKTNWKPIEIEGNLLSGGLEGLVGIEECRDYDLNDITLTPQNNKRKLHLEAPVAKKKKRKPVKQPNKSGKHEESGEILTPSKCGQTNLGFEESSKIHGNTVDDPKNVEAWEGFGIPKPILCALSELNFHQPTPIQSLTFPSAILGRCDILGAAETGSGKTLAFGIPILTGILKIKENGSNAENNDAASDSELEEEDLNDEDETGCVKVINNVEMKKVQHANPLYALILTPTRELAMQVKSHLDAVAKYTGIQ</sequence>
<dbReference type="PANTHER" id="PTHR24031">
    <property type="entry name" value="RNA HELICASE"/>
    <property type="match status" value="1"/>
</dbReference>
<dbReference type="InterPro" id="IPR014001">
    <property type="entry name" value="Helicase_ATP-bd"/>
</dbReference>
<feature type="short sequence motif" description="Q motif" evidence="5">
    <location>
        <begin position="110"/>
        <end position="138"/>
    </location>
</feature>
<dbReference type="Proteomes" id="UP000410492">
    <property type="component" value="Unassembled WGS sequence"/>
</dbReference>
<comment type="similarity">
    <text evidence="6">Belongs to the DEAD box helicase family.</text>
</comment>
<dbReference type="GO" id="GO:0005524">
    <property type="term" value="F:ATP binding"/>
    <property type="evidence" value="ECO:0007669"/>
    <property type="project" value="UniProtKB-UniRule"/>
</dbReference>
<keyword evidence="3 6" id="KW-0347">Helicase</keyword>
<name>A0A653DPW8_CALMS</name>
<dbReference type="InterPro" id="IPR011545">
    <property type="entry name" value="DEAD/DEAH_box_helicase_dom"/>
</dbReference>
<keyword evidence="6" id="KW-0694">RNA-binding</keyword>
<comment type="domain">
    <text evidence="6">The Q motif is unique to and characteristic of the DEAD box family of RNA helicases and controls ATP binding and hydrolysis.</text>
</comment>
<dbReference type="Gene3D" id="3.40.50.300">
    <property type="entry name" value="P-loop containing nucleotide triphosphate hydrolases"/>
    <property type="match status" value="1"/>
</dbReference>
<dbReference type="EMBL" id="CAACVG010013453">
    <property type="protein sequence ID" value="VEN61847.1"/>
    <property type="molecule type" value="Genomic_DNA"/>
</dbReference>
<reference evidence="10 11" key="1">
    <citation type="submission" date="2019-01" db="EMBL/GenBank/DDBJ databases">
        <authorList>
            <person name="Sayadi A."/>
        </authorList>
    </citation>
    <scope>NUCLEOTIDE SEQUENCE [LARGE SCALE GENOMIC DNA]</scope>
</reference>
<feature type="region of interest" description="Disordered" evidence="7">
    <location>
        <begin position="46"/>
        <end position="91"/>
    </location>
</feature>
<comment type="function">
    <text evidence="6">RNA helicase.</text>
</comment>
<evidence type="ECO:0000256" key="3">
    <source>
        <dbReference type="ARBA" id="ARBA00022806"/>
    </source>
</evidence>
<keyword evidence="1 6" id="KW-0547">Nucleotide-binding</keyword>
<keyword evidence="4 6" id="KW-0067">ATP-binding</keyword>
<evidence type="ECO:0000313" key="11">
    <source>
        <dbReference type="Proteomes" id="UP000410492"/>
    </source>
</evidence>
<evidence type="ECO:0000259" key="8">
    <source>
        <dbReference type="PROSITE" id="PS51192"/>
    </source>
</evidence>
<keyword evidence="11" id="KW-1185">Reference proteome</keyword>
<dbReference type="PROSITE" id="PS51195">
    <property type="entry name" value="Q_MOTIF"/>
    <property type="match status" value="1"/>
</dbReference>
<dbReference type="EC" id="3.6.4.13" evidence="6"/>
<dbReference type="OrthoDB" id="4310724at2759"/>
<evidence type="ECO:0000256" key="5">
    <source>
        <dbReference type="PROSITE-ProRule" id="PRU00552"/>
    </source>
</evidence>
<evidence type="ECO:0000259" key="9">
    <source>
        <dbReference type="PROSITE" id="PS51195"/>
    </source>
</evidence>
<dbReference type="GO" id="GO:0003723">
    <property type="term" value="F:RNA binding"/>
    <property type="evidence" value="ECO:0007669"/>
    <property type="project" value="UniProtKB-UniRule"/>
</dbReference>
<feature type="domain" description="DEAD-box RNA helicase Q" evidence="9">
    <location>
        <begin position="110"/>
        <end position="138"/>
    </location>
</feature>
<dbReference type="AlphaFoldDB" id="A0A653DPW8"/>
<dbReference type="SUPFAM" id="SSF52540">
    <property type="entry name" value="P-loop containing nucleoside triphosphate hydrolases"/>
    <property type="match status" value="1"/>
</dbReference>
<evidence type="ECO:0000256" key="4">
    <source>
        <dbReference type="ARBA" id="ARBA00022840"/>
    </source>
</evidence>
<feature type="compositionally biased region" description="Acidic residues" evidence="7">
    <location>
        <begin position="190"/>
        <end position="202"/>
    </location>
</feature>
<evidence type="ECO:0000256" key="6">
    <source>
        <dbReference type="RuleBase" id="RU365068"/>
    </source>
</evidence>
<evidence type="ECO:0000256" key="7">
    <source>
        <dbReference type="SAM" id="MobiDB-lite"/>
    </source>
</evidence>
<proteinExistence type="inferred from homology"/>
<dbReference type="GO" id="GO:0003724">
    <property type="term" value="F:RNA helicase activity"/>
    <property type="evidence" value="ECO:0007669"/>
    <property type="project" value="UniProtKB-EC"/>
</dbReference>
<accession>A0A653DPW8</accession>
<protein>
    <recommendedName>
        <fullName evidence="6">ATP-dependent RNA helicase</fullName>
        <ecNumber evidence="6">3.6.4.13</ecNumber>
    </recommendedName>
</protein>
<feature type="domain" description="Helicase ATP-binding" evidence="8">
    <location>
        <begin position="142"/>
        <end position="254"/>
    </location>
</feature>
<dbReference type="InterPro" id="IPR014014">
    <property type="entry name" value="RNA_helicase_DEAD_Q_motif"/>
</dbReference>
<comment type="catalytic activity">
    <reaction evidence="6">
        <text>ATP + H2O = ADP + phosphate + H(+)</text>
        <dbReference type="Rhea" id="RHEA:13065"/>
        <dbReference type="ChEBI" id="CHEBI:15377"/>
        <dbReference type="ChEBI" id="CHEBI:15378"/>
        <dbReference type="ChEBI" id="CHEBI:30616"/>
        <dbReference type="ChEBI" id="CHEBI:43474"/>
        <dbReference type="ChEBI" id="CHEBI:456216"/>
        <dbReference type="EC" id="3.6.4.13"/>
    </reaction>
</comment>
<gene>
    <name evidence="10" type="ORF">CALMAC_LOCUS19150</name>
</gene>
<organism evidence="10 11">
    <name type="scientific">Callosobruchus maculatus</name>
    <name type="common">Southern cowpea weevil</name>
    <name type="synonym">Pulse bruchid</name>
    <dbReference type="NCBI Taxonomy" id="64391"/>
    <lineage>
        <taxon>Eukaryota</taxon>
        <taxon>Metazoa</taxon>
        <taxon>Ecdysozoa</taxon>
        <taxon>Arthropoda</taxon>
        <taxon>Hexapoda</taxon>
        <taxon>Insecta</taxon>
        <taxon>Pterygota</taxon>
        <taxon>Neoptera</taxon>
        <taxon>Endopterygota</taxon>
        <taxon>Coleoptera</taxon>
        <taxon>Polyphaga</taxon>
        <taxon>Cucujiformia</taxon>
        <taxon>Chrysomeloidea</taxon>
        <taxon>Chrysomelidae</taxon>
        <taxon>Bruchinae</taxon>
        <taxon>Bruchini</taxon>
        <taxon>Callosobruchus</taxon>
    </lineage>
</organism>
<dbReference type="PROSITE" id="PS51192">
    <property type="entry name" value="HELICASE_ATP_BIND_1"/>
    <property type="match status" value="1"/>
</dbReference>